<dbReference type="InterPro" id="IPR051070">
    <property type="entry name" value="NF-kappa-B_inhibitor"/>
</dbReference>
<dbReference type="Pfam" id="PF12796">
    <property type="entry name" value="Ank_2"/>
    <property type="match status" value="1"/>
</dbReference>
<dbReference type="GO" id="GO:0071356">
    <property type="term" value="P:cellular response to tumor necrosis factor"/>
    <property type="evidence" value="ECO:0007669"/>
    <property type="project" value="TreeGrafter"/>
</dbReference>
<name>B7S8X8_GLYIN</name>
<feature type="repeat" description="ANK" evidence="3">
    <location>
        <begin position="59"/>
        <end position="95"/>
    </location>
</feature>
<dbReference type="GO" id="GO:0051059">
    <property type="term" value="F:NF-kappaB binding"/>
    <property type="evidence" value="ECO:0007669"/>
    <property type="project" value="TreeGrafter"/>
</dbReference>
<evidence type="ECO:0000256" key="2">
    <source>
        <dbReference type="ARBA" id="ARBA00023043"/>
    </source>
</evidence>
<dbReference type="EMBL" id="EF710655">
    <property type="protein sequence ID" value="ACE75353.1"/>
    <property type="molecule type" value="Genomic_DNA"/>
</dbReference>
<reference evidence="4" key="1">
    <citation type="submission" date="2007-06" db="EMBL/GenBank/DDBJ databases">
        <title>Bracovirus Evolution: Comparative Genomics of Multiple Viral and Proviral Genomes.</title>
        <authorList>
            <person name="Desjardins C.A."/>
            <person name="Gundersen-Rindal D.E."/>
            <person name="Hostetler J.B."/>
            <person name="Tallon L.J."/>
            <person name="Utterback T.R."/>
            <person name="Fuester R.W."/>
            <person name="Schatz M.C."/>
            <person name="Pedroni M.J."/>
            <person name="Fadrosh D.W."/>
            <person name="Haas B.J."/>
            <person name="Toms B.S."/>
            <person name="Chen D."/>
            <person name="Nene V."/>
        </authorList>
    </citation>
    <scope>NUCLEOTIDE SEQUENCE</scope>
</reference>
<sequence length="163" mass="17910">MELSNFIICLEEVLAQRNSKGENFFHEAARSGSFSLITRFVPFIRGIGAAAGLNTPNYAGQLSIHVAAVTHRRWHAAKLIEILVELGADINGQESVEGNTALHIAVKQLDYALAEWLCSQPGIHLELRNAKNLSSLELALTNGNRKMIRVLKNGYSIKNTDSV</sequence>
<keyword evidence="2 3" id="KW-0040">ANK repeat</keyword>
<dbReference type="PANTHER" id="PTHR46680:SF3">
    <property type="entry name" value="NF-KAPPA-B INHIBITOR CACTUS"/>
    <property type="match status" value="1"/>
</dbReference>
<dbReference type="Gene3D" id="1.25.40.20">
    <property type="entry name" value="Ankyrin repeat-containing domain"/>
    <property type="match status" value="1"/>
</dbReference>
<dbReference type="AlphaFoldDB" id="B7S8X8"/>
<protein>
    <submittedName>
        <fullName evidence="4">Viral ankyrin</fullName>
    </submittedName>
</protein>
<proteinExistence type="predicted"/>
<evidence type="ECO:0000256" key="1">
    <source>
        <dbReference type="ARBA" id="ARBA00022737"/>
    </source>
</evidence>
<keyword evidence="1" id="KW-0677">Repeat</keyword>
<dbReference type="GO" id="GO:0005829">
    <property type="term" value="C:cytosol"/>
    <property type="evidence" value="ECO:0007669"/>
    <property type="project" value="TreeGrafter"/>
</dbReference>
<evidence type="ECO:0000256" key="3">
    <source>
        <dbReference type="PROSITE-ProRule" id="PRU00023"/>
    </source>
</evidence>
<dbReference type="InterPro" id="IPR036770">
    <property type="entry name" value="Ankyrin_rpt-contain_sf"/>
</dbReference>
<evidence type="ECO:0000313" key="4">
    <source>
        <dbReference type="EMBL" id="ACE75353.1"/>
    </source>
</evidence>
<organism evidence="4">
    <name type="scientific">Glyptapanteles indiensis</name>
    <name type="common">Parasitoid wasp</name>
    <dbReference type="NCBI Taxonomy" id="92994"/>
    <lineage>
        <taxon>Eukaryota</taxon>
        <taxon>Metazoa</taxon>
        <taxon>Ecdysozoa</taxon>
        <taxon>Arthropoda</taxon>
        <taxon>Hexapoda</taxon>
        <taxon>Insecta</taxon>
        <taxon>Pterygota</taxon>
        <taxon>Neoptera</taxon>
        <taxon>Endopterygota</taxon>
        <taxon>Hymenoptera</taxon>
        <taxon>Apocrita</taxon>
        <taxon>Ichneumonoidea</taxon>
        <taxon>Braconidae</taxon>
        <taxon>Microgastrinae</taxon>
        <taxon>Glyptapanteles</taxon>
    </lineage>
</organism>
<dbReference type="PROSITE" id="PS50088">
    <property type="entry name" value="ANK_REPEAT"/>
    <property type="match status" value="1"/>
</dbReference>
<gene>
    <name evidence="4" type="ORF">GIP_L2_0040</name>
</gene>
<dbReference type="PANTHER" id="PTHR46680">
    <property type="entry name" value="NF-KAPPA-B INHIBITOR ALPHA"/>
    <property type="match status" value="1"/>
</dbReference>
<dbReference type="SUPFAM" id="SSF48403">
    <property type="entry name" value="Ankyrin repeat"/>
    <property type="match status" value="1"/>
</dbReference>
<accession>B7S8X8</accession>
<dbReference type="InterPro" id="IPR002110">
    <property type="entry name" value="Ankyrin_rpt"/>
</dbReference>